<proteinExistence type="predicted"/>
<keyword evidence="2" id="KW-1185">Reference proteome</keyword>
<dbReference type="EMBL" id="MNCJ02000328">
    <property type="protein sequence ID" value="KAF5772057.1"/>
    <property type="molecule type" value="Genomic_DNA"/>
</dbReference>
<evidence type="ECO:0000313" key="1">
    <source>
        <dbReference type="EMBL" id="KAF5772057.1"/>
    </source>
</evidence>
<organism evidence="1 2">
    <name type="scientific">Helianthus annuus</name>
    <name type="common">Common sunflower</name>
    <dbReference type="NCBI Taxonomy" id="4232"/>
    <lineage>
        <taxon>Eukaryota</taxon>
        <taxon>Viridiplantae</taxon>
        <taxon>Streptophyta</taxon>
        <taxon>Embryophyta</taxon>
        <taxon>Tracheophyta</taxon>
        <taxon>Spermatophyta</taxon>
        <taxon>Magnoliopsida</taxon>
        <taxon>eudicotyledons</taxon>
        <taxon>Gunneridae</taxon>
        <taxon>Pentapetalae</taxon>
        <taxon>asterids</taxon>
        <taxon>campanulids</taxon>
        <taxon>Asterales</taxon>
        <taxon>Asteraceae</taxon>
        <taxon>Asteroideae</taxon>
        <taxon>Heliantheae alliance</taxon>
        <taxon>Heliantheae</taxon>
        <taxon>Helianthus</taxon>
    </lineage>
</organism>
<dbReference type="Gramene" id="mRNA:HanXRQr2_Chr13g0572301">
    <property type="protein sequence ID" value="CDS:HanXRQr2_Chr13g0572301.1"/>
    <property type="gene ID" value="HanXRQr2_Chr13g0572301"/>
</dbReference>
<dbReference type="AlphaFoldDB" id="A0A9K3EEG5"/>
<name>A0A9K3EEG5_HELAN</name>
<reference evidence="1" key="2">
    <citation type="submission" date="2020-06" db="EMBL/GenBank/DDBJ databases">
        <title>Helianthus annuus Genome sequencing and assembly Release 2.</title>
        <authorList>
            <person name="Gouzy J."/>
            <person name="Langlade N."/>
            <person name="Munos S."/>
        </authorList>
    </citation>
    <scope>NUCLEOTIDE SEQUENCE</scope>
    <source>
        <tissue evidence="1">Leaves</tissue>
    </source>
</reference>
<gene>
    <name evidence="1" type="ORF">HanXRQr2_Chr13g0572301</name>
</gene>
<protein>
    <submittedName>
        <fullName evidence="1">Uncharacterized protein</fullName>
    </submittedName>
</protein>
<dbReference type="Proteomes" id="UP000215914">
    <property type="component" value="Unassembled WGS sequence"/>
</dbReference>
<sequence length="275" mass="32000">MSKVTSPIDKLCVCKRLVNSEELRLIRVKQKFGRIGWERVLDWVEGTTPKVYLKVVTKWLSTLKLENADENSARWRLKGDTSKGTMAMSLQTMNQIANFDSLGEGSYSYYETRLFWEGHVVQADPINLVDATLANYTSGQFNRIHLSVEGKILQNISLENIMVRLGDRGKLLVWDLRVLHALMYGEPKLSWRHIVMMNRWDTRNQFKRKVILHVRLISAMIVQQNQLPGNSLWVVKPIDGIDFLKIKGSHIYVEEVGQWYRITDKDTGWNYIYPK</sequence>
<comment type="caution">
    <text evidence="1">The sequence shown here is derived from an EMBL/GenBank/DDBJ whole genome shotgun (WGS) entry which is preliminary data.</text>
</comment>
<evidence type="ECO:0000313" key="2">
    <source>
        <dbReference type="Proteomes" id="UP000215914"/>
    </source>
</evidence>
<reference evidence="1" key="1">
    <citation type="journal article" date="2017" name="Nature">
        <title>The sunflower genome provides insights into oil metabolism, flowering and Asterid evolution.</title>
        <authorList>
            <person name="Badouin H."/>
            <person name="Gouzy J."/>
            <person name="Grassa C.J."/>
            <person name="Murat F."/>
            <person name="Staton S.E."/>
            <person name="Cottret L."/>
            <person name="Lelandais-Briere C."/>
            <person name="Owens G.L."/>
            <person name="Carrere S."/>
            <person name="Mayjonade B."/>
            <person name="Legrand L."/>
            <person name="Gill N."/>
            <person name="Kane N.C."/>
            <person name="Bowers J.E."/>
            <person name="Hubner S."/>
            <person name="Bellec A."/>
            <person name="Berard A."/>
            <person name="Berges H."/>
            <person name="Blanchet N."/>
            <person name="Boniface M.C."/>
            <person name="Brunel D."/>
            <person name="Catrice O."/>
            <person name="Chaidir N."/>
            <person name="Claudel C."/>
            <person name="Donnadieu C."/>
            <person name="Faraut T."/>
            <person name="Fievet G."/>
            <person name="Helmstetter N."/>
            <person name="King M."/>
            <person name="Knapp S.J."/>
            <person name="Lai Z."/>
            <person name="Le Paslier M.C."/>
            <person name="Lippi Y."/>
            <person name="Lorenzon L."/>
            <person name="Mandel J.R."/>
            <person name="Marage G."/>
            <person name="Marchand G."/>
            <person name="Marquand E."/>
            <person name="Bret-Mestries E."/>
            <person name="Morien E."/>
            <person name="Nambeesan S."/>
            <person name="Nguyen T."/>
            <person name="Pegot-Espagnet P."/>
            <person name="Pouilly N."/>
            <person name="Raftis F."/>
            <person name="Sallet E."/>
            <person name="Schiex T."/>
            <person name="Thomas J."/>
            <person name="Vandecasteele C."/>
            <person name="Vares D."/>
            <person name="Vear F."/>
            <person name="Vautrin S."/>
            <person name="Crespi M."/>
            <person name="Mangin B."/>
            <person name="Burke J.M."/>
            <person name="Salse J."/>
            <person name="Munos S."/>
            <person name="Vincourt P."/>
            <person name="Rieseberg L.H."/>
            <person name="Langlade N.B."/>
        </authorList>
    </citation>
    <scope>NUCLEOTIDE SEQUENCE</scope>
    <source>
        <tissue evidence="1">Leaves</tissue>
    </source>
</reference>
<accession>A0A9K3EEG5</accession>